<comment type="catalytic activity">
    <reaction evidence="8">
        <text>L-threonyl-[protein] + ATP = O-phospho-L-threonyl-[protein] + ADP + H(+)</text>
        <dbReference type="Rhea" id="RHEA:46608"/>
        <dbReference type="Rhea" id="RHEA-COMP:11060"/>
        <dbReference type="Rhea" id="RHEA-COMP:11605"/>
        <dbReference type="ChEBI" id="CHEBI:15378"/>
        <dbReference type="ChEBI" id="CHEBI:30013"/>
        <dbReference type="ChEBI" id="CHEBI:30616"/>
        <dbReference type="ChEBI" id="CHEBI:61977"/>
        <dbReference type="ChEBI" id="CHEBI:456216"/>
        <dbReference type="EC" id="2.7.11.1"/>
    </reaction>
</comment>
<proteinExistence type="predicted"/>
<comment type="function">
    <text evidence="1">Component of the EKC/KEOPS complex that is required for the formation of a threonylcarbamoyl group on adenosine at position 37 (t(6)A37) in tRNAs that read codons beginning with adenine. The complex is probably involved in the transfer of the threonylcarbamoyl moiety of threonylcarbamoyl-AMP (TC-AMP) to the N6 group of A37. BUD32 has ATPase activity in the context of the EKC/KEOPS complex and likely plays a supporting role to the catalytic subunit KAE1. The EKC/KEOPS complex also promotes both telomere uncapping and telomere elongation. The complex is required for efficient recruitment of transcriptional coactivators.</text>
</comment>
<comment type="subunit">
    <text evidence="2">Component of the EKC/KEOPS complex composed of at least BUD32, CGI121, GON7, KAE1 and PCC1; the whole complex dimerizes.</text>
</comment>
<dbReference type="RefSeq" id="XP_033678121.1">
    <property type="nucleotide sequence ID" value="XM_033819585.1"/>
</dbReference>
<evidence type="ECO:0000313" key="11">
    <source>
        <dbReference type="EMBL" id="KAF2243117.1"/>
    </source>
</evidence>
<dbReference type="PANTHER" id="PTHR23257">
    <property type="entry name" value="SERINE-THREONINE PROTEIN KINASE"/>
    <property type="match status" value="1"/>
</dbReference>
<comment type="catalytic activity">
    <reaction evidence="9">
        <text>L-seryl-[protein] + ATP = O-phospho-L-seryl-[protein] + ADP + H(+)</text>
        <dbReference type="Rhea" id="RHEA:17989"/>
        <dbReference type="Rhea" id="RHEA-COMP:9863"/>
        <dbReference type="Rhea" id="RHEA-COMP:11604"/>
        <dbReference type="ChEBI" id="CHEBI:15378"/>
        <dbReference type="ChEBI" id="CHEBI:29999"/>
        <dbReference type="ChEBI" id="CHEBI:30616"/>
        <dbReference type="ChEBI" id="CHEBI:83421"/>
        <dbReference type="ChEBI" id="CHEBI:456216"/>
        <dbReference type="EC" id="2.7.11.1"/>
    </reaction>
</comment>
<dbReference type="EC" id="2.7.11.1" evidence="3"/>
<evidence type="ECO:0000256" key="6">
    <source>
        <dbReference type="ARBA" id="ARBA00030980"/>
    </source>
</evidence>
<dbReference type="InterPro" id="IPR000719">
    <property type="entry name" value="Prot_kinase_dom"/>
</dbReference>
<organism evidence="11 12">
    <name type="scientific">Trematosphaeria pertusa</name>
    <dbReference type="NCBI Taxonomy" id="390896"/>
    <lineage>
        <taxon>Eukaryota</taxon>
        <taxon>Fungi</taxon>
        <taxon>Dikarya</taxon>
        <taxon>Ascomycota</taxon>
        <taxon>Pezizomycotina</taxon>
        <taxon>Dothideomycetes</taxon>
        <taxon>Pleosporomycetidae</taxon>
        <taxon>Pleosporales</taxon>
        <taxon>Massarineae</taxon>
        <taxon>Trematosphaeriaceae</taxon>
        <taxon>Trematosphaeria</taxon>
    </lineage>
</organism>
<dbReference type="AlphaFoldDB" id="A0A6A6HYL3"/>
<evidence type="ECO:0000256" key="1">
    <source>
        <dbReference type="ARBA" id="ARBA00003747"/>
    </source>
</evidence>
<evidence type="ECO:0000256" key="3">
    <source>
        <dbReference type="ARBA" id="ARBA00012513"/>
    </source>
</evidence>
<evidence type="ECO:0000313" key="12">
    <source>
        <dbReference type="Proteomes" id="UP000800094"/>
    </source>
</evidence>
<dbReference type="GO" id="GO:0004674">
    <property type="term" value="F:protein serine/threonine kinase activity"/>
    <property type="evidence" value="ECO:0007669"/>
    <property type="project" value="UniProtKB-EC"/>
</dbReference>
<dbReference type="Pfam" id="PF00069">
    <property type="entry name" value="Pkinase"/>
    <property type="match status" value="1"/>
</dbReference>
<evidence type="ECO:0000256" key="5">
    <source>
        <dbReference type="ARBA" id="ARBA00019973"/>
    </source>
</evidence>
<dbReference type="SUPFAM" id="SSF56112">
    <property type="entry name" value="Protein kinase-like (PK-like)"/>
    <property type="match status" value="1"/>
</dbReference>
<reference evidence="11" key="1">
    <citation type="journal article" date="2020" name="Stud. Mycol.">
        <title>101 Dothideomycetes genomes: a test case for predicting lifestyles and emergence of pathogens.</title>
        <authorList>
            <person name="Haridas S."/>
            <person name="Albert R."/>
            <person name="Binder M."/>
            <person name="Bloem J."/>
            <person name="Labutti K."/>
            <person name="Salamov A."/>
            <person name="Andreopoulos B."/>
            <person name="Baker S."/>
            <person name="Barry K."/>
            <person name="Bills G."/>
            <person name="Bluhm B."/>
            <person name="Cannon C."/>
            <person name="Castanera R."/>
            <person name="Culley D."/>
            <person name="Daum C."/>
            <person name="Ezra D."/>
            <person name="Gonzalez J."/>
            <person name="Henrissat B."/>
            <person name="Kuo A."/>
            <person name="Liang C."/>
            <person name="Lipzen A."/>
            <person name="Lutzoni F."/>
            <person name="Magnuson J."/>
            <person name="Mondo S."/>
            <person name="Nolan M."/>
            <person name="Ohm R."/>
            <person name="Pangilinan J."/>
            <person name="Park H.-J."/>
            <person name="Ramirez L."/>
            <person name="Alfaro M."/>
            <person name="Sun H."/>
            <person name="Tritt A."/>
            <person name="Yoshinaga Y."/>
            <person name="Zwiers L.-H."/>
            <person name="Turgeon B."/>
            <person name="Goodwin S."/>
            <person name="Spatafora J."/>
            <person name="Crous P."/>
            <person name="Grigoriev I."/>
        </authorList>
    </citation>
    <scope>NUCLEOTIDE SEQUENCE</scope>
    <source>
        <strain evidence="11">CBS 122368</strain>
    </source>
</reference>
<dbReference type="InterPro" id="IPR008266">
    <property type="entry name" value="Tyr_kinase_AS"/>
</dbReference>
<gene>
    <name evidence="11" type="ORF">BU26DRAFT_126681</name>
</gene>
<feature type="domain" description="Protein kinase" evidence="10">
    <location>
        <begin position="13"/>
        <end position="271"/>
    </location>
</feature>
<dbReference type="InterPro" id="IPR011009">
    <property type="entry name" value="Kinase-like_dom_sf"/>
</dbReference>
<keyword evidence="12" id="KW-1185">Reference proteome</keyword>
<dbReference type="GO" id="GO:0005524">
    <property type="term" value="F:ATP binding"/>
    <property type="evidence" value="ECO:0007669"/>
    <property type="project" value="InterPro"/>
</dbReference>
<evidence type="ECO:0000259" key="10">
    <source>
        <dbReference type="PROSITE" id="PS50011"/>
    </source>
</evidence>
<dbReference type="OrthoDB" id="4062651at2759"/>
<evidence type="ECO:0000256" key="9">
    <source>
        <dbReference type="ARBA" id="ARBA00048679"/>
    </source>
</evidence>
<dbReference type="PROSITE" id="PS00109">
    <property type="entry name" value="PROTEIN_KINASE_TYR"/>
    <property type="match status" value="1"/>
</dbReference>
<dbReference type="GeneID" id="54572915"/>
<evidence type="ECO:0000256" key="7">
    <source>
        <dbReference type="ARBA" id="ARBA00033194"/>
    </source>
</evidence>
<name>A0A6A6HYL3_9PLEO</name>
<dbReference type="Proteomes" id="UP000800094">
    <property type="component" value="Unassembled WGS sequence"/>
</dbReference>
<dbReference type="EMBL" id="ML987206">
    <property type="protein sequence ID" value="KAF2243117.1"/>
    <property type="molecule type" value="Genomic_DNA"/>
</dbReference>
<evidence type="ECO:0000256" key="4">
    <source>
        <dbReference type="ARBA" id="ARBA00013948"/>
    </source>
</evidence>
<dbReference type="PROSITE" id="PS50011">
    <property type="entry name" value="PROTEIN_KINASE_DOM"/>
    <property type="match status" value="1"/>
</dbReference>
<accession>A0A6A6HYL3</accession>
<evidence type="ECO:0000256" key="2">
    <source>
        <dbReference type="ARBA" id="ARBA00011534"/>
    </source>
</evidence>
<protein>
    <recommendedName>
        <fullName evidence="5">EKC/KEOPS complex subunit BUD32</fullName>
        <ecNumber evidence="3">2.7.11.1</ecNumber>
    </recommendedName>
    <alternativeName>
        <fullName evidence="6 7">Atypical Serine/threonine protein kinase BUD32</fullName>
    </alternativeName>
    <alternativeName>
        <fullName evidence="4">EKC/KEOPS complex subunit bud32</fullName>
    </alternativeName>
</protein>
<dbReference type="GO" id="GO:0005737">
    <property type="term" value="C:cytoplasm"/>
    <property type="evidence" value="ECO:0007669"/>
    <property type="project" value="TreeGrafter"/>
</dbReference>
<evidence type="ECO:0000256" key="8">
    <source>
        <dbReference type="ARBA" id="ARBA00047899"/>
    </source>
</evidence>
<sequence>MPLKVAHVVQYDRVTTRYLLRDGCGNIWWGSSARTISSICAADPTCLPKLAPLDPEAFYPWAKPGTKEYKGALDDPNVFIKKQDFLMHRCFDQGKAPEYFKNLMVREVEVCELLAKNPHPNVCKYLGVVLDTADLITGIAYKRYDSDLFTAVEEKAFDYARIPHVVAAVDAGMKHLHSLALVHGDLRPENIFLRGEDEVVVGDFDACYCVGEPLEHKIGARDWWPAKYGRERYAEVEIDYLTVAKLPSWFKVWSVEHERRGKAAAANGRAY</sequence>
<dbReference type="Gene3D" id="1.10.510.10">
    <property type="entry name" value="Transferase(Phosphotransferase) domain 1"/>
    <property type="match status" value="1"/>
</dbReference>
<dbReference type="GO" id="GO:0007165">
    <property type="term" value="P:signal transduction"/>
    <property type="evidence" value="ECO:0007669"/>
    <property type="project" value="TreeGrafter"/>
</dbReference>
<dbReference type="SMART" id="SM00220">
    <property type="entry name" value="S_TKc"/>
    <property type="match status" value="1"/>
</dbReference>
<dbReference type="InterPro" id="IPR050167">
    <property type="entry name" value="Ser_Thr_protein_kinase"/>
</dbReference>